<dbReference type="Proteomes" id="UP000237662">
    <property type="component" value="Unassembled WGS sequence"/>
</dbReference>
<feature type="domain" description="HTH deoR-type" evidence="5">
    <location>
        <begin position="3"/>
        <end position="58"/>
    </location>
</feature>
<evidence type="ECO:0000256" key="3">
    <source>
        <dbReference type="ARBA" id="ARBA00023125"/>
    </source>
</evidence>
<dbReference type="PANTHER" id="PTHR30363:SF4">
    <property type="entry name" value="GLYCEROL-3-PHOSPHATE REGULON REPRESSOR"/>
    <property type="match status" value="1"/>
</dbReference>
<dbReference type="PRINTS" id="PR00037">
    <property type="entry name" value="HTHLACR"/>
</dbReference>
<accession>A0A2S6I9K9</accession>
<dbReference type="Gene3D" id="3.40.50.1360">
    <property type="match status" value="1"/>
</dbReference>
<comment type="caution">
    <text evidence="6">The sequence shown here is derived from an EMBL/GenBank/DDBJ whole genome shotgun (WGS) entry which is preliminary data.</text>
</comment>
<keyword evidence="7" id="KW-1185">Reference proteome</keyword>
<evidence type="ECO:0000256" key="1">
    <source>
        <dbReference type="ARBA" id="ARBA00022491"/>
    </source>
</evidence>
<dbReference type="SUPFAM" id="SSF46785">
    <property type="entry name" value="Winged helix' DNA-binding domain"/>
    <property type="match status" value="1"/>
</dbReference>
<evidence type="ECO:0000259" key="5">
    <source>
        <dbReference type="PROSITE" id="PS51000"/>
    </source>
</evidence>
<dbReference type="PROSITE" id="PS51000">
    <property type="entry name" value="HTH_DEOR_2"/>
    <property type="match status" value="1"/>
</dbReference>
<dbReference type="EMBL" id="PTJC01000005">
    <property type="protein sequence ID" value="PPK88184.1"/>
    <property type="molecule type" value="Genomic_DNA"/>
</dbReference>
<dbReference type="SUPFAM" id="SSF100950">
    <property type="entry name" value="NagB/RpiA/CoA transferase-like"/>
    <property type="match status" value="1"/>
</dbReference>
<sequence>MLKEARFRYILEVLHREGQVRLKALSEELRVSTDTVRRDLTTLAERGSLTPVRGGALPVSGVPSAYRAREQQATAAKEQIARKALTLIEDGQLIMLDGGTTAACLARLLYDRRGLTVVTNSFPIVTTLMDHPDVDVRFAGGKLHRNYRIAVGPETIDFLRQFRATWSFLGTFGLHPGAGLTVADDREAAVKRAMIQSADRVAAMVTNDKLGKAEPNVVCGLADLDTLITSDDILADDLRSYRQPRLRML</sequence>
<keyword evidence="2" id="KW-0805">Transcription regulation</keyword>
<keyword evidence="4" id="KW-0804">Transcription</keyword>
<keyword evidence="3" id="KW-0238">DNA-binding</keyword>
<evidence type="ECO:0000313" key="7">
    <source>
        <dbReference type="Proteomes" id="UP000237662"/>
    </source>
</evidence>
<dbReference type="GO" id="GO:0003677">
    <property type="term" value="F:DNA binding"/>
    <property type="evidence" value="ECO:0007669"/>
    <property type="project" value="UniProtKB-KW"/>
</dbReference>
<evidence type="ECO:0000313" key="6">
    <source>
        <dbReference type="EMBL" id="PPK88184.1"/>
    </source>
</evidence>
<protein>
    <submittedName>
        <fullName evidence="6">DeoR family transcriptional regulator</fullName>
    </submittedName>
</protein>
<proteinExistence type="predicted"/>
<name>A0A2S6I9K9_9BACT</name>
<dbReference type="InterPro" id="IPR037171">
    <property type="entry name" value="NagB/RpiA_transferase-like"/>
</dbReference>
<dbReference type="PROSITE" id="PS00894">
    <property type="entry name" value="HTH_DEOR_1"/>
    <property type="match status" value="1"/>
</dbReference>
<evidence type="ECO:0000256" key="4">
    <source>
        <dbReference type="ARBA" id="ARBA00023163"/>
    </source>
</evidence>
<dbReference type="AlphaFoldDB" id="A0A2S6I9K9"/>
<dbReference type="SMART" id="SM00420">
    <property type="entry name" value="HTH_DEOR"/>
    <property type="match status" value="1"/>
</dbReference>
<dbReference type="InterPro" id="IPR036388">
    <property type="entry name" value="WH-like_DNA-bd_sf"/>
</dbReference>
<dbReference type="GO" id="GO:0003700">
    <property type="term" value="F:DNA-binding transcription factor activity"/>
    <property type="evidence" value="ECO:0007669"/>
    <property type="project" value="InterPro"/>
</dbReference>
<dbReference type="InterPro" id="IPR050313">
    <property type="entry name" value="Carb_Metab_HTH_regulators"/>
</dbReference>
<dbReference type="InterPro" id="IPR018356">
    <property type="entry name" value="Tscrpt_reg_HTH_DeoR_CS"/>
</dbReference>
<dbReference type="Gene3D" id="1.10.10.10">
    <property type="entry name" value="Winged helix-like DNA-binding domain superfamily/Winged helix DNA-binding domain"/>
    <property type="match status" value="1"/>
</dbReference>
<dbReference type="Pfam" id="PF00455">
    <property type="entry name" value="DeoRC"/>
    <property type="match status" value="1"/>
</dbReference>
<gene>
    <name evidence="6" type="ORF">CLV84_1149</name>
</gene>
<dbReference type="PANTHER" id="PTHR30363">
    <property type="entry name" value="HTH-TYPE TRANSCRIPTIONAL REGULATOR SRLR-RELATED"/>
    <property type="match status" value="1"/>
</dbReference>
<reference evidence="6 7" key="1">
    <citation type="submission" date="2018-02" db="EMBL/GenBank/DDBJ databases">
        <title>Genomic Encyclopedia of Archaeal and Bacterial Type Strains, Phase II (KMG-II): from individual species to whole genera.</title>
        <authorList>
            <person name="Goeker M."/>
        </authorList>
    </citation>
    <scope>NUCLEOTIDE SEQUENCE [LARGE SCALE GENOMIC DNA]</scope>
    <source>
        <strain evidence="6 7">DSM 29526</strain>
    </source>
</reference>
<evidence type="ECO:0000256" key="2">
    <source>
        <dbReference type="ARBA" id="ARBA00023015"/>
    </source>
</evidence>
<organism evidence="6 7">
    <name type="scientific">Neolewinella xylanilytica</name>
    <dbReference type="NCBI Taxonomy" id="1514080"/>
    <lineage>
        <taxon>Bacteria</taxon>
        <taxon>Pseudomonadati</taxon>
        <taxon>Bacteroidota</taxon>
        <taxon>Saprospiria</taxon>
        <taxon>Saprospirales</taxon>
        <taxon>Lewinellaceae</taxon>
        <taxon>Neolewinella</taxon>
    </lineage>
</organism>
<dbReference type="InterPro" id="IPR014036">
    <property type="entry name" value="DeoR-like_C"/>
</dbReference>
<dbReference type="InterPro" id="IPR036390">
    <property type="entry name" value="WH_DNA-bd_sf"/>
</dbReference>
<dbReference type="Pfam" id="PF08220">
    <property type="entry name" value="HTH_DeoR"/>
    <property type="match status" value="1"/>
</dbReference>
<dbReference type="SMART" id="SM01134">
    <property type="entry name" value="DeoRC"/>
    <property type="match status" value="1"/>
</dbReference>
<dbReference type="InterPro" id="IPR001034">
    <property type="entry name" value="DeoR_HTH"/>
</dbReference>
<dbReference type="RefSeq" id="WP_104418753.1">
    <property type="nucleotide sequence ID" value="NZ_PTJC01000005.1"/>
</dbReference>
<keyword evidence="1" id="KW-0678">Repressor</keyword>
<dbReference type="OrthoDB" id="9798651at2"/>